<sequence length="24" mass="2925">MFFDRSIIASHHQQQHHRPTSKHV</sequence>
<feature type="region of interest" description="Disordered" evidence="1">
    <location>
        <begin position="1"/>
        <end position="24"/>
    </location>
</feature>
<evidence type="ECO:0000256" key="1">
    <source>
        <dbReference type="SAM" id="MobiDB-lite"/>
    </source>
</evidence>
<evidence type="ECO:0000313" key="3">
    <source>
        <dbReference type="Proteomes" id="UP000663874"/>
    </source>
</evidence>
<proteinExistence type="predicted"/>
<accession>A0A819S2V7</accession>
<gene>
    <name evidence="2" type="ORF">FNK824_LOCUS28777</name>
</gene>
<reference evidence="2" key="1">
    <citation type="submission" date="2021-02" db="EMBL/GenBank/DDBJ databases">
        <authorList>
            <person name="Nowell W R."/>
        </authorList>
    </citation>
    <scope>NUCLEOTIDE SEQUENCE</scope>
</reference>
<dbReference type="EMBL" id="CAJOBE010008026">
    <property type="protein sequence ID" value="CAF4052282.1"/>
    <property type="molecule type" value="Genomic_DNA"/>
</dbReference>
<organism evidence="2 3">
    <name type="scientific">Rotaria sordida</name>
    <dbReference type="NCBI Taxonomy" id="392033"/>
    <lineage>
        <taxon>Eukaryota</taxon>
        <taxon>Metazoa</taxon>
        <taxon>Spiralia</taxon>
        <taxon>Gnathifera</taxon>
        <taxon>Rotifera</taxon>
        <taxon>Eurotatoria</taxon>
        <taxon>Bdelloidea</taxon>
        <taxon>Philodinida</taxon>
        <taxon>Philodinidae</taxon>
        <taxon>Rotaria</taxon>
    </lineage>
</organism>
<feature type="compositionally biased region" description="Basic residues" evidence="1">
    <location>
        <begin position="13"/>
        <end position="24"/>
    </location>
</feature>
<dbReference type="AlphaFoldDB" id="A0A819S2V7"/>
<protein>
    <submittedName>
        <fullName evidence="2">Uncharacterized protein</fullName>
    </submittedName>
</protein>
<feature type="non-terminal residue" evidence="2">
    <location>
        <position position="1"/>
    </location>
</feature>
<dbReference type="Proteomes" id="UP000663874">
    <property type="component" value="Unassembled WGS sequence"/>
</dbReference>
<name>A0A819S2V7_9BILA</name>
<comment type="caution">
    <text evidence="2">The sequence shown here is derived from an EMBL/GenBank/DDBJ whole genome shotgun (WGS) entry which is preliminary data.</text>
</comment>
<evidence type="ECO:0000313" key="2">
    <source>
        <dbReference type="EMBL" id="CAF4052282.1"/>
    </source>
</evidence>